<sequence length="214" mass="22647">MATADSAQERGLSAGKSETAAAHGEAVEAVGRKRQARPDAGSTDFRGVRRQRNGACAAQIWHPSRRTNLWIGTFDTAEDAAKAYDAVAVELHGAAAKTNFVVGDAIDVQQVAGLEKAAAGSGFRGVCLQQSGKCPGTFDEAEDAAGAYDADDVRLHGQRAITSFKQPPLDLDFFSASIIPGAHLDDLWTDLPEVEMQPVDELLQDMDFTGVMGA</sequence>
<keyword evidence="2" id="KW-1185">Reference proteome</keyword>
<dbReference type="Proteomes" id="UP001732700">
    <property type="component" value="Chromosome 2D"/>
</dbReference>
<evidence type="ECO:0000313" key="2">
    <source>
        <dbReference type="Proteomes" id="UP001732700"/>
    </source>
</evidence>
<proteinExistence type="predicted"/>
<dbReference type="EnsemblPlants" id="AVESA.00010b.r2.2DG0385150.1">
    <property type="protein sequence ID" value="AVESA.00010b.r2.2DG0385150.1.CDS.1"/>
    <property type="gene ID" value="AVESA.00010b.r2.2DG0385150"/>
</dbReference>
<reference evidence="1" key="2">
    <citation type="submission" date="2025-09" db="UniProtKB">
        <authorList>
            <consortium name="EnsemblPlants"/>
        </authorList>
    </citation>
    <scope>IDENTIFICATION</scope>
</reference>
<name>A0ACD5V9H3_AVESA</name>
<protein>
    <submittedName>
        <fullName evidence="1">Uncharacterized protein</fullName>
    </submittedName>
</protein>
<evidence type="ECO:0000313" key="1">
    <source>
        <dbReference type="EnsemblPlants" id="AVESA.00010b.r2.2DG0385150.1.CDS.1"/>
    </source>
</evidence>
<reference evidence="1" key="1">
    <citation type="submission" date="2021-05" db="EMBL/GenBank/DDBJ databases">
        <authorList>
            <person name="Scholz U."/>
            <person name="Mascher M."/>
            <person name="Fiebig A."/>
        </authorList>
    </citation>
    <scope>NUCLEOTIDE SEQUENCE [LARGE SCALE GENOMIC DNA]</scope>
</reference>
<organism evidence="1 2">
    <name type="scientific">Avena sativa</name>
    <name type="common">Oat</name>
    <dbReference type="NCBI Taxonomy" id="4498"/>
    <lineage>
        <taxon>Eukaryota</taxon>
        <taxon>Viridiplantae</taxon>
        <taxon>Streptophyta</taxon>
        <taxon>Embryophyta</taxon>
        <taxon>Tracheophyta</taxon>
        <taxon>Spermatophyta</taxon>
        <taxon>Magnoliopsida</taxon>
        <taxon>Liliopsida</taxon>
        <taxon>Poales</taxon>
        <taxon>Poaceae</taxon>
        <taxon>BOP clade</taxon>
        <taxon>Pooideae</taxon>
        <taxon>Poodae</taxon>
        <taxon>Poeae</taxon>
        <taxon>Poeae Chloroplast Group 1 (Aveneae type)</taxon>
        <taxon>Aveninae</taxon>
        <taxon>Avena</taxon>
    </lineage>
</organism>
<accession>A0ACD5V9H3</accession>